<proteinExistence type="predicted"/>
<gene>
    <name evidence="5" type="ORF">GLOTRDRAFT_139445</name>
</gene>
<feature type="compositionally biased region" description="Polar residues" evidence="4">
    <location>
        <begin position="702"/>
        <end position="715"/>
    </location>
</feature>
<organism evidence="5 6">
    <name type="scientific">Gloeophyllum trabeum (strain ATCC 11539 / FP-39264 / Madison 617)</name>
    <name type="common">Brown rot fungus</name>
    <dbReference type="NCBI Taxonomy" id="670483"/>
    <lineage>
        <taxon>Eukaryota</taxon>
        <taxon>Fungi</taxon>
        <taxon>Dikarya</taxon>
        <taxon>Basidiomycota</taxon>
        <taxon>Agaricomycotina</taxon>
        <taxon>Agaricomycetes</taxon>
        <taxon>Gloeophyllales</taxon>
        <taxon>Gloeophyllaceae</taxon>
        <taxon>Gloeophyllum</taxon>
    </lineage>
</organism>
<feature type="repeat" description="ANK" evidence="3">
    <location>
        <begin position="365"/>
        <end position="398"/>
    </location>
</feature>
<dbReference type="PANTHER" id="PTHR24166">
    <property type="entry name" value="ROLLING PEBBLES, ISOFORM B"/>
    <property type="match status" value="1"/>
</dbReference>
<dbReference type="InterPro" id="IPR036770">
    <property type="entry name" value="Ankyrin_rpt-contain_sf"/>
</dbReference>
<evidence type="ECO:0000256" key="4">
    <source>
        <dbReference type="SAM" id="MobiDB-lite"/>
    </source>
</evidence>
<keyword evidence="2 3" id="KW-0040">ANK repeat</keyword>
<dbReference type="Gene3D" id="1.25.40.20">
    <property type="entry name" value="Ankyrin repeat-containing domain"/>
    <property type="match status" value="2"/>
</dbReference>
<dbReference type="Proteomes" id="UP000030669">
    <property type="component" value="Unassembled WGS sequence"/>
</dbReference>
<dbReference type="eggNOG" id="KOG0504">
    <property type="taxonomic scope" value="Eukaryota"/>
</dbReference>
<dbReference type="SUPFAM" id="SSF48403">
    <property type="entry name" value="Ankyrin repeat"/>
    <property type="match status" value="2"/>
</dbReference>
<evidence type="ECO:0000256" key="3">
    <source>
        <dbReference type="PROSITE-ProRule" id="PRU00023"/>
    </source>
</evidence>
<evidence type="ECO:0000256" key="2">
    <source>
        <dbReference type="ARBA" id="ARBA00023043"/>
    </source>
</evidence>
<dbReference type="PANTHER" id="PTHR24166:SF48">
    <property type="entry name" value="PROTEIN VAPYRIN"/>
    <property type="match status" value="1"/>
</dbReference>
<dbReference type="PROSITE" id="PS50297">
    <property type="entry name" value="ANK_REP_REGION"/>
    <property type="match status" value="1"/>
</dbReference>
<dbReference type="InterPro" id="IPR002110">
    <property type="entry name" value="Ankyrin_rpt"/>
</dbReference>
<dbReference type="KEGG" id="gtr:GLOTRDRAFT_139445"/>
<protein>
    <submittedName>
        <fullName evidence="5">Ankyrin</fullName>
    </submittedName>
</protein>
<dbReference type="SMART" id="SM00248">
    <property type="entry name" value="ANK"/>
    <property type="match status" value="6"/>
</dbReference>
<dbReference type="AlphaFoldDB" id="S7RIB2"/>
<dbReference type="RefSeq" id="XP_007867375.1">
    <property type="nucleotide sequence ID" value="XM_007869184.1"/>
</dbReference>
<evidence type="ECO:0000313" key="6">
    <source>
        <dbReference type="Proteomes" id="UP000030669"/>
    </source>
</evidence>
<evidence type="ECO:0000256" key="1">
    <source>
        <dbReference type="ARBA" id="ARBA00022737"/>
    </source>
</evidence>
<feature type="repeat" description="ANK" evidence="3">
    <location>
        <begin position="139"/>
        <end position="171"/>
    </location>
</feature>
<keyword evidence="1" id="KW-0677">Repeat</keyword>
<dbReference type="Pfam" id="PF12796">
    <property type="entry name" value="Ank_2"/>
    <property type="match status" value="1"/>
</dbReference>
<evidence type="ECO:0000313" key="5">
    <source>
        <dbReference type="EMBL" id="EPQ54025.1"/>
    </source>
</evidence>
<keyword evidence="6" id="KW-1185">Reference proteome</keyword>
<dbReference type="HOGENOM" id="CLU_013983_0_0_1"/>
<dbReference type="EMBL" id="KB469304">
    <property type="protein sequence ID" value="EPQ54025.1"/>
    <property type="molecule type" value="Genomic_DNA"/>
</dbReference>
<reference evidence="5 6" key="1">
    <citation type="journal article" date="2012" name="Science">
        <title>The Paleozoic origin of enzymatic lignin decomposition reconstructed from 31 fungal genomes.</title>
        <authorList>
            <person name="Floudas D."/>
            <person name="Binder M."/>
            <person name="Riley R."/>
            <person name="Barry K."/>
            <person name="Blanchette R.A."/>
            <person name="Henrissat B."/>
            <person name="Martinez A.T."/>
            <person name="Otillar R."/>
            <person name="Spatafora J.W."/>
            <person name="Yadav J.S."/>
            <person name="Aerts A."/>
            <person name="Benoit I."/>
            <person name="Boyd A."/>
            <person name="Carlson A."/>
            <person name="Copeland A."/>
            <person name="Coutinho P.M."/>
            <person name="de Vries R.P."/>
            <person name="Ferreira P."/>
            <person name="Findley K."/>
            <person name="Foster B."/>
            <person name="Gaskell J."/>
            <person name="Glotzer D."/>
            <person name="Gorecki P."/>
            <person name="Heitman J."/>
            <person name="Hesse C."/>
            <person name="Hori C."/>
            <person name="Igarashi K."/>
            <person name="Jurgens J.A."/>
            <person name="Kallen N."/>
            <person name="Kersten P."/>
            <person name="Kohler A."/>
            <person name="Kuees U."/>
            <person name="Kumar T.K.A."/>
            <person name="Kuo A."/>
            <person name="LaButti K."/>
            <person name="Larrondo L.F."/>
            <person name="Lindquist E."/>
            <person name="Ling A."/>
            <person name="Lombard V."/>
            <person name="Lucas S."/>
            <person name="Lundell T."/>
            <person name="Martin R."/>
            <person name="McLaughlin D.J."/>
            <person name="Morgenstern I."/>
            <person name="Morin E."/>
            <person name="Murat C."/>
            <person name="Nagy L.G."/>
            <person name="Nolan M."/>
            <person name="Ohm R.A."/>
            <person name="Patyshakuliyeva A."/>
            <person name="Rokas A."/>
            <person name="Ruiz-Duenas F.J."/>
            <person name="Sabat G."/>
            <person name="Salamov A."/>
            <person name="Samejima M."/>
            <person name="Schmutz J."/>
            <person name="Slot J.C."/>
            <person name="St John F."/>
            <person name="Stenlid J."/>
            <person name="Sun H."/>
            <person name="Sun S."/>
            <person name="Syed K."/>
            <person name="Tsang A."/>
            <person name="Wiebenga A."/>
            <person name="Young D."/>
            <person name="Pisabarro A."/>
            <person name="Eastwood D.C."/>
            <person name="Martin F."/>
            <person name="Cullen D."/>
            <person name="Grigoriev I.V."/>
            <person name="Hibbett D.S."/>
        </authorList>
    </citation>
    <scope>NUCLEOTIDE SEQUENCE [LARGE SCALE GENOMIC DNA]</scope>
    <source>
        <strain evidence="5 6">ATCC 11539</strain>
    </source>
</reference>
<sequence>MATDVIQHALGVDILNALLVECAIQGDDSGARRALAMGADPKARDAAGRTALTCALAGESWQAVGMLPEGSFMSEARLNVLRMIVSHADMSIYELNAPQESFNGVTALGMAAWLNLPSALEVLLRSSGGRLLVDAVDAHGATPLMYASRDGNLDVVQWLLAYSARADARDLHCRTAVQFAVGHLRVLWLCEESLRRRRFQDAEKRKLSPLPQPHADALANLILSSTSLSSREPCTPPSVDCFCRALLSKFTDSLISAVTSSDLPLLLSLLFPQRLSSIDPLLVNLPDSSGWSAIHYCVMAHDPSVEVLDALYRAGAELSLFTQKEDWTPLHCLARYAGAESAGVYRFVLHLVKDLKAPLAAKDGDEDTCLHVAAAHGESSEVLRALLECDATGDVRRMRNAKGLTALAVAKPRYKALFGADTERPTSSSSKRTVKAHTYRSSPLNTSALSLIPSEPLLGQLGADDDYERAEASTLAEGILDDLTYVSRAAREGCSRDKVDELLRVLDEAAQKNKKVFASYTTILDEVTKEIADVRKLYDRVQGLWVSVENKLTQKRRQDEVDPQDSWTHGERPRTLTADSADSEMTAVSRPSRDFSSRFSLALRSVTDVRSQAGSVIYKDSGVATSSELGDGTSAPPRKRLVQVPAWLDAWLTSTPESGRIRTRADSSPRHHPDGGTGFEYDDESPSIRRSRTNCSLKDCKSSVSGGEQASKTDAASASAVKFKAWLKKKIAPDKSTKLDIMVDLQGGDCPVGREARNPSRLGDVSLLEPSDRDGRKADWEGVRALRGYHGVLETARNDLRSIGDSLKAADQFITSVQRSIGQAERVATQAVQSRGDILDNLSKDIEMGSPVRSDFNFLLSDLGPSWSGQASHVSLASTLVEGEEEDTRLLRRMMTRKIEAKIDGAYDELDKSWTWLHLIGDVLAEVKRRT</sequence>
<feature type="compositionally biased region" description="Basic and acidic residues" evidence="4">
    <location>
        <begin position="659"/>
        <end position="674"/>
    </location>
</feature>
<dbReference type="GeneID" id="19304250"/>
<dbReference type="PROSITE" id="PS50088">
    <property type="entry name" value="ANK_REPEAT"/>
    <property type="match status" value="2"/>
</dbReference>
<accession>S7RIB2</accession>
<feature type="region of interest" description="Disordered" evidence="4">
    <location>
        <begin position="752"/>
        <end position="774"/>
    </location>
</feature>
<dbReference type="InterPro" id="IPR050889">
    <property type="entry name" value="Dendritic_Spine_Reg/Scaffold"/>
</dbReference>
<dbReference type="OMA" id="RHRWRES"/>
<name>S7RIB2_GLOTA</name>
<dbReference type="OrthoDB" id="539213at2759"/>
<feature type="region of interest" description="Disordered" evidence="4">
    <location>
        <begin position="658"/>
        <end position="715"/>
    </location>
</feature>
<feature type="region of interest" description="Disordered" evidence="4">
    <location>
        <begin position="554"/>
        <end position="589"/>
    </location>
</feature>